<dbReference type="HOGENOM" id="CLU_202060_0_0_1"/>
<feature type="chain" id="PRO_5002207750" evidence="1">
    <location>
        <begin position="22"/>
        <end position="64"/>
    </location>
</feature>
<accession>A0A0D0AXK5</accession>
<protein>
    <submittedName>
        <fullName evidence="2">Uncharacterized protein</fullName>
    </submittedName>
</protein>
<reference evidence="3" key="2">
    <citation type="submission" date="2015-01" db="EMBL/GenBank/DDBJ databases">
        <title>Evolutionary Origins and Diversification of the Mycorrhizal Mutualists.</title>
        <authorList>
            <consortium name="DOE Joint Genome Institute"/>
            <consortium name="Mycorrhizal Genomics Consortium"/>
            <person name="Kohler A."/>
            <person name="Kuo A."/>
            <person name="Nagy L.G."/>
            <person name="Floudas D."/>
            <person name="Copeland A."/>
            <person name="Barry K.W."/>
            <person name="Cichocki N."/>
            <person name="Veneault-Fourrey C."/>
            <person name="LaButti K."/>
            <person name="Lindquist E.A."/>
            <person name="Lipzen A."/>
            <person name="Lundell T."/>
            <person name="Morin E."/>
            <person name="Murat C."/>
            <person name="Riley R."/>
            <person name="Ohm R."/>
            <person name="Sun H."/>
            <person name="Tunlid A."/>
            <person name="Henrissat B."/>
            <person name="Grigoriev I.V."/>
            <person name="Hibbett D.S."/>
            <person name="Martin F."/>
        </authorList>
    </citation>
    <scope>NUCLEOTIDE SEQUENCE [LARGE SCALE GENOMIC DNA]</scope>
    <source>
        <strain evidence="3">UH-Slu-Lm8-n1</strain>
    </source>
</reference>
<name>A0A0D0AXK5_9AGAM</name>
<keyword evidence="1" id="KW-0732">Signal</keyword>
<dbReference type="InParanoid" id="A0A0D0AXK5"/>
<evidence type="ECO:0000256" key="1">
    <source>
        <dbReference type="SAM" id="SignalP"/>
    </source>
</evidence>
<feature type="signal peptide" evidence="1">
    <location>
        <begin position="1"/>
        <end position="21"/>
    </location>
</feature>
<evidence type="ECO:0000313" key="2">
    <source>
        <dbReference type="EMBL" id="KIK36613.1"/>
    </source>
</evidence>
<reference evidence="2 3" key="1">
    <citation type="submission" date="2014-04" db="EMBL/GenBank/DDBJ databases">
        <authorList>
            <consortium name="DOE Joint Genome Institute"/>
            <person name="Kuo A."/>
            <person name="Ruytinx J."/>
            <person name="Rineau F."/>
            <person name="Colpaert J."/>
            <person name="Kohler A."/>
            <person name="Nagy L.G."/>
            <person name="Floudas D."/>
            <person name="Copeland A."/>
            <person name="Barry K.W."/>
            <person name="Cichocki N."/>
            <person name="Veneault-Fourrey C."/>
            <person name="LaButti K."/>
            <person name="Lindquist E.A."/>
            <person name="Lipzen A."/>
            <person name="Lundell T."/>
            <person name="Morin E."/>
            <person name="Murat C."/>
            <person name="Sun H."/>
            <person name="Tunlid A."/>
            <person name="Henrissat B."/>
            <person name="Grigoriev I.V."/>
            <person name="Hibbett D.S."/>
            <person name="Martin F."/>
            <person name="Nordberg H.P."/>
            <person name="Cantor M.N."/>
            <person name="Hua S.X."/>
        </authorList>
    </citation>
    <scope>NUCLEOTIDE SEQUENCE [LARGE SCALE GENOMIC DNA]</scope>
    <source>
        <strain evidence="2 3">UH-Slu-Lm8-n1</strain>
    </source>
</reference>
<dbReference type="Proteomes" id="UP000054485">
    <property type="component" value="Unassembled WGS sequence"/>
</dbReference>
<gene>
    <name evidence="2" type="ORF">CY34DRAFT_811174</name>
</gene>
<keyword evidence="3" id="KW-1185">Reference proteome</keyword>
<proteinExistence type="predicted"/>
<dbReference type="EMBL" id="KN835513">
    <property type="protein sequence ID" value="KIK36613.1"/>
    <property type="molecule type" value="Genomic_DNA"/>
</dbReference>
<dbReference type="AlphaFoldDB" id="A0A0D0AXK5"/>
<dbReference type="OrthoDB" id="2692221at2759"/>
<organism evidence="2 3">
    <name type="scientific">Suillus luteus UH-Slu-Lm8-n1</name>
    <dbReference type="NCBI Taxonomy" id="930992"/>
    <lineage>
        <taxon>Eukaryota</taxon>
        <taxon>Fungi</taxon>
        <taxon>Dikarya</taxon>
        <taxon>Basidiomycota</taxon>
        <taxon>Agaricomycotina</taxon>
        <taxon>Agaricomycetes</taxon>
        <taxon>Agaricomycetidae</taxon>
        <taxon>Boletales</taxon>
        <taxon>Suillineae</taxon>
        <taxon>Suillaceae</taxon>
        <taxon>Suillus</taxon>
    </lineage>
</organism>
<evidence type="ECO:0000313" key="3">
    <source>
        <dbReference type="Proteomes" id="UP000054485"/>
    </source>
</evidence>
<sequence>MRFSSAIVLTVVAALASSISATPIDASTGDCPVFCVHTRECATCPARKVAFLCLVSPSRLHSHR</sequence>